<dbReference type="HOGENOM" id="CLU_060832_3_0_1"/>
<accession>A0A072TJ41</accession>
<feature type="compositionally biased region" description="Low complexity" evidence="1">
    <location>
        <begin position="69"/>
        <end position="83"/>
    </location>
</feature>
<reference evidence="3" key="3">
    <citation type="submission" date="2015-06" db="UniProtKB">
        <authorList>
            <consortium name="EnsemblPlants"/>
        </authorList>
    </citation>
    <scope>IDENTIFICATION</scope>
    <source>
        <strain evidence="3">cv. Jemalong A17</strain>
    </source>
</reference>
<feature type="region of interest" description="Disordered" evidence="1">
    <location>
        <begin position="55"/>
        <end position="132"/>
    </location>
</feature>
<dbReference type="PaxDb" id="3880-AES81544"/>
<sequence>MVKAFIRTEALTAIEQLVLQDMSPLRCFMHITQNCTARLASTSARYGEFTKPLTRHGEFKANSRRVKNRPSNPSIRPSSRLPSQTSGILPSQPKANPKGQPNDVTLRDGKKLEDPVVETKTNEVEVESEKPQSEKVVIESENPNVSPQYEPKIPLPQGFDEFKLDEQVRKFIEIIQANLPSRLKDPKSFSIPCVIGSEIIERVMCDLGENISLMPLSLCERLGIGRETFLNVKLMTIKERFMGDNPRI</sequence>
<dbReference type="PANTHER" id="PTHR33067">
    <property type="entry name" value="RNA-DIRECTED DNA POLYMERASE-RELATED"/>
    <property type="match status" value="1"/>
</dbReference>
<protein>
    <submittedName>
        <fullName evidence="2 3">Uncharacterized protein</fullName>
    </submittedName>
</protein>
<dbReference type="Gene3D" id="2.40.70.10">
    <property type="entry name" value="Acid Proteases"/>
    <property type="match status" value="1"/>
</dbReference>
<dbReference type="InterPro" id="IPR021109">
    <property type="entry name" value="Peptidase_aspartic_dom_sf"/>
</dbReference>
<reference evidence="2 4" key="1">
    <citation type="journal article" date="2011" name="Nature">
        <title>The Medicago genome provides insight into the evolution of rhizobial symbioses.</title>
        <authorList>
            <person name="Young N.D."/>
            <person name="Debelle F."/>
            <person name="Oldroyd G.E."/>
            <person name="Geurts R."/>
            <person name="Cannon S.B."/>
            <person name="Udvardi M.K."/>
            <person name="Benedito V.A."/>
            <person name="Mayer K.F."/>
            <person name="Gouzy J."/>
            <person name="Schoof H."/>
            <person name="Van de Peer Y."/>
            <person name="Proost S."/>
            <person name="Cook D.R."/>
            <person name="Meyers B.C."/>
            <person name="Spannagl M."/>
            <person name="Cheung F."/>
            <person name="De Mita S."/>
            <person name="Krishnakumar V."/>
            <person name="Gundlach H."/>
            <person name="Zhou S."/>
            <person name="Mudge J."/>
            <person name="Bharti A.K."/>
            <person name="Murray J.D."/>
            <person name="Naoumkina M.A."/>
            <person name="Rosen B."/>
            <person name="Silverstein K.A."/>
            <person name="Tang H."/>
            <person name="Rombauts S."/>
            <person name="Zhao P.X."/>
            <person name="Zhou P."/>
            <person name="Barbe V."/>
            <person name="Bardou P."/>
            <person name="Bechner M."/>
            <person name="Bellec A."/>
            <person name="Berger A."/>
            <person name="Berges H."/>
            <person name="Bidwell S."/>
            <person name="Bisseling T."/>
            <person name="Choisne N."/>
            <person name="Couloux A."/>
            <person name="Denny R."/>
            <person name="Deshpande S."/>
            <person name="Dai X."/>
            <person name="Doyle J.J."/>
            <person name="Dudez A.M."/>
            <person name="Farmer A.D."/>
            <person name="Fouteau S."/>
            <person name="Franken C."/>
            <person name="Gibelin C."/>
            <person name="Gish J."/>
            <person name="Goldstein S."/>
            <person name="Gonzalez A.J."/>
            <person name="Green P.J."/>
            <person name="Hallab A."/>
            <person name="Hartog M."/>
            <person name="Hua A."/>
            <person name="Humphray S.J."/>
            <person name="Jeong D.H."/>
            <person name="Jing Y."/>
            <person name="Jocker A."/>
            <person name="Kenton S.M."/>
            <person name="Kim D.J."/>
            <person name="Klee K."/>
            <person name="Lai H."/>
            <person name="Lang C."/>
            <person name="Lin S."/>
            <person name="Macmil S.L."/>
            <person name="Magdelenat G."/>
            <person name="Matthews L."/>
            <person name="McCorrison J."/>
            <person name="Monaghan E.L."/>
            <person name="Mun J.H."/>
            <person name="Najar F.Z."/>
            <person name="Nicholson C."/>
            <person name="Noirot C."/>
            <person name="O'Bleness M."/>
            <person name="Paule C.R."/>
            <person name="Poulain J."/>
            <person name="Prion F."/>
            <person name="Qin B."/>
            <person name="Qu C."/>
            <person name="Retzel E.F."/>
            <person name="Riddle C."/>
            <person name="Sallet E."/>
            <person name="Samain S."/>
            <person name="Samson N."/>
            <person name="Sanders I."/>
            <person name="Saurat O."/>
            <person name="Scarpelli C."/>
            <person name="Schiex T."/>
            <person name="Segurens B."/>
            <person name="Severin A.J."/>
            <person name="Sherrier D.J."/>
            <person name="Shi R."/>
            <person name="Sims S."/>
            <person name="Singer S.R."/>
            <person name="Sinharoy S."/>
            <person name="Sterck L."/>
            <person name="Viollet A."/>
            <person name="Wang B.B."/>
            <person name="Wang K."/>
            <person name="Wang M."/>
            <person name="Wang X."/>
            <person name="Warfsmann J."/>
            <person name="Weissenbach J."/>
            <person name="White D.D."/>
            <person name="White J.D."/>
            <person name="Wiley G.B."/>
            <person name="Wincker P."/>
            <person name="Xing Y."/>
            <person name="Yang L."/>
            <person name="Yao Z."/>
            <person name="Ying F."/>
            <person name="Zhai J."/>
            <person name="Zhou L."/>
            <person name="Zuber A."/>
            <person name="Denarie J."/>
            <person name="Dixon R.A."/>
            <person name="May G.D."/>
            <person name="Schwartz D.C."/>
            <person name="Rogers J."/>
            <person name="Quetier F."/>
            <person name="Town C.D."/>
            <person name="Roe B.A."/>
        </authorList>
    </citation>
    <scope>NUCLEOTIDE SEQUENCE [LARGE SCALE GENOMIC DNA]</scope>
    <source>
        <strain evidence="2">A17</strain>
        <strain evidence="3 4">cv. Jemalong A17</strain>
    </source>
</reference>
<proteinExistence type="predicted"/>
<dbReference type="EnsemblPlants" id="KEH16888">
    <property type="protein sequence ID" value="KEH16888"/>
    <property type="gene ID" value="MTR_0075s0030"/>
</dbReference>
<evidence type="ECO:0000256" key="1">
    <source>
        <dbReference type="SAM" id="MobiDB-lite"/>
    </source>
</evidence>
<name>A0A072TJ41_MEDTR</name>
<evidence type="ECO:0000313" key="4">
    <source>
        <dbReference type="Proteomes" id="UP000002051"/>
    </source>
</evidence>
<evidence type="ECO:0000313" key="2">
    <source>
        <dbReference type="EMBL" id="KEH16888.1"/>
    </source>
</evidence>
<feature type="compositionally biased region" description="Basic and acidic residues" evidence="1">
    <location>
        <begin position="120"/>
        <end position="132"/>
    </location>
</feature>
<dbReference type="EMBL" id="KL402800">
    <property type="protein sequence ID" value="KEH16888.1"/>
    <property type="molecule type" value="Genomic_DNA"/>
</dbReference>
<keyword evidence="4" id="KW-1185">Reference proteome</keyword>
<dbReference type="PANTHER" id="PTHR33067:SF31">
    <property type="entry name" value="RNA-DIRECTED DNA POLYMERASE"/>
    <property type="match status" value="1"/>
</dbReference>
<evidence type="ECO:0000313" key="3">
    <source>
        <dbReference type="EnsemblPlants" id="KEH16888"/>
    </source>
</evidence>
<gene>
    <name evidence="2" type="ORF">MTR_0075s0030</name>
</gene>
<reference evidence="2 4" key="2">
    <citation type="journal article" date="2014" name="BMC Genomics">
        <title>An improved genome release (version Mt4.0) for the model legume Medicago truncatula.</title>
        <authorList>
            <person name="Tang H."/>
            <person name="Krishnakumar V."/>
            <person name="Bidwell S."/>
            <person name="Rosen B."/>
            <person name="Chan A."/>
            <person name="Zhou S."/>
            <person name="Gentzbittel L."/>
            <person name="Childs K.L."/>
            <person name="Yandell M."/>
            <person name="Gundlach H."/>
            <person name="Mayer K.F."/>
            <person name="Schwartz D.C."/>
            <person name="Town C.D."/>
        </authorList>
    </citation>
    <scope>GENOME REANNOTATION</scope>
    <source>
        <strain evidence="2">A17</strain>
        <strain evidence="3 4">cv. Jemalong A17</strain>
    </source>
</reference>
<feature type="compositionally biased region" description="Basic and acidic residues" evidence="1">
    <location>
        <begin position="105"/>
        <end position="114"/>
    </location>
</feature>
<dbReference type="Proteomes" id="UP000002051">
    <property type="component" value="Unassembled WGS sequence"/>
</dbReference>
<dbReference type="AlphaFoldDB" id="A0A072TJ41"/>
<organism evidence="2 4">
    <name type="scientific">Medicago truncatula</name>
    <name type="common">Barrel medic</name>
    <name type="synonym">Medicago tribuloides</name>
    <dbReference type="NCBI Taxonomy" id="3880"/>
    <lineage>
        <taxon>Eukaryota</taxon>
        <taxon>Viridiplantae</taxon>
        <taxon>Streptophyta</taxon>
        <taxon>Embryophyta</taxon>
        <taxon>Tracheophyta</taxon>
        <taxon>Spermatophyta</taxon>
        <taxon>Magnoliopsida</taxon>
        <taxon>eudicotyledons</taxon>
        <taxon>Gunneridae</taxon>
        <taxon>Pentapetalae</taxon>
        <taxon>rosids</taxon>
        <taxon>fabids</taxon>
        <taxon>Fabales</taxon>
        <taxon>Fabaceae</taxon>
        <taxon>Papilionoideae</taxon>
        <taxon>50 kb inversion clade</taxon>
        <taxon>NPAAA clade</taxon>
        <taxon>Hologalegina</taxon>
        <taxon>IRL clade</taxon>
        <taxon>Trifolieae</taxon>
        <taxon>Medicago</taxon>
    </lineage>
</organism>